<dbReference type="RefSeq" id="WP_066283701.1">
    <property type="nucleotide sequence ID" value="NZ_CP013920.1"/>
</dbReference>
<dbReference type="NCBIfam" id="TIGR00628">
    <property type="entry name" value="ung"/>
    <property type="match status" value="1"/>
</dbReference>
<comment type="function">
    <text evidence="2 9 11">Excises uracil residues from the DNA which can arise as a result of misincorporation of dUMP residues by DNA polymerase or due to deamination of cytosine.</text>
</comment>
<dbReference type="PANTHER" id="PTHR11264">
    <property type="entry name" value="URACIL-DNA GLYCOSYLASE"/>
    <property type="match status" value="1"/>
</dbReference>
<reference evidence="13 14" key="1">
    <citation type="submission" date="2016-01" db="EMBL/GenBank/DDBJ databases">
        <title>Genome sequence of Ca. Arsenophonus lipopteni, the exclusive symbiont of a blood sucking fly Lipoptena cervi (Diptera: Hippoboscidae).</title>
        <authorList>
            <person name="Novakova E."/>
            <person name="Hypsa V."/>
            <person name="Nguyen P."/>
            <person name="Husnik F."/>
            <person name="Darby A.C."/>
        </authorList>
    </citation>
    <scope>NUCLEOTIDE SEQUENCE [LARGE SCALE GENOMIC DNA]</scope>
    <source>
        <strain evidence="13 14">CB</strain>
    </source>
</reference>
<name>A0A0X9VMS4_9GAMM</name>
<evidence type="ECO:0000313" key="13">
    <source>
        <dbReference type="EMBL" id="AMA65046.1"/>
    </source>
</evidence>
<feature type="active site" description="Proton acceptor" evidence="9 10">
    <location>
        <position position="65"/>
    </location>
</feature>
<dbReference type="EMBL" id="CP013920">
    <property type="protein sequence ID" value="AMA65046.1"/>
    <property type="molecule type" value="Genomic_DNA"/>
</dbReference>
<proteinExistence type="inferred from homology"/>
<dbReference type="InterPro" id="IPR002043">
    <property type="entry name" value="UDG_fam1"/>
</dbReference>
<dbReference type="InterPro" id="IPR005122">
    <property type="entry name" value="Uracil-DNA_glycosylase-like"/>
</dbReference>
<accession>A0A0X9VMS4</accession>
<dbReference type="PROSITE" id="PS00130">
    <property type="entry name" value="U_DNA_GLYCOSYLASE"/>
    <property type="match status" value="1"/>
</dbReference>
<organism evidence="13 14">
    <name type="scientific">Candidatus Arsenophonus lipoptenae</name>
    <dbReference type="NCBI Taxonomy" id="634113"/>
    <lineage>
        <taxon>Bacteria</taxon>
        <taxon>Pseudomonadati</taxon>
        <taxon>Pseudomonadota</taxon>
        <taxon>Gammaproteobacteria</taxon>
        <taxon>Enterobacterales</taxon>
        <taxon>Morganellaceae</taxon>
        <taxon>Arsenophonus</taxon>
    </lineage>
</organism>
<keyword evidence="9" id="KW-0963">Cytoplasm</keyword>
<evidence type="ECO:0000256" key="6">
    <source>
        <dbReference type="ARBA" id="ARBA00022763"/>
    </source>
</evidence>
<dbReference type="SMART" id="SM00986">
    <property type="entry name" value="UDG"/>
    <property type="match status" value="1"/>
</dbReference>
<dbReference type="GO" id="GO:0097510">
    <property type="term" value="P:base-excision repair, AP site formation via deaminated base removal"/>
    <property type="evidence" value="ECO:0007669"/>
    <property type="project" value="TreeGrafter"/>
</dbReference>
<comment type="catalytic activity">
    <reaction evidence="1 9 11">
        <text>Hydrolyzes single-stranded DNA or mismatched double-stranded DNA and polynucleotides, releasing free uracil.</text>
        <dbReference type="EC" id="3.2.2.27"/>
    </reaction>
</comment>
<evidence type="ECO:0000256" key="8">
    <source>
        <dbReference type="ARBA" id="ARBA00023204"/>
    </source>
</evidence>
<evidence type="ECO:0000256" key="1">
    <source>
        <dbReference type="ARBA" id="ARBA00001400"/>
    </source>
</evidence>
<evidence type="ECO:0000256" key="3">
    <source>
        <dbReference type="ARBA" id="ARBA00008184"/>
    </source>
</evidence>
<sequence>MKILTTKWHEVIGSEKNQDYFLNILSYIAKERRQGKVIFPAQKDIFNAFRYTKFNEIKVVILGQDPYHGYRQAHGLSFSVLPNVAIPPSLINIYKELAQDILDFRYPNHGCLVSWAQQGVLLLNTCLTVEFGKAHSHAHLGWEIFTDKVIKKINKYRTGIVFLLWGAHAQKKGQFIDKRKHFILKASHPSPFSVHKGFFGCRHFSEANKILVKQKISPINWTPII</sequence>
<keyword evidence="8 9" id="KW-0234">DNA repair</keyword>
<dbReference type="SUPFAM" id="SSF52141">
    <property type="entry name" value="Uracil-DNA glycosylase-like"/>
    <property type="match status" value="1"/>
</dbReference>
<evidence type="ECO:0000256" key="5">
    <source>
        <dbReference type="ARBA" id="ARBA00018429"/>
    </source>
</evidence>
<dbReference type="Gene3D" id="3.40.470.10">
    <property type="entry name" value="Uracil-DNA glycosylase-like domain"/>
    <property type="match status" value="1"/>
</dbReference>
<dbReference type="InterPro" id="IPR036895">
    <property type="entry name" value="Uracil-DNA_glycosylase-like_sf"/>
</dbReference>
<dbReference type="STRING" id="634113.AUT07_00481"/>
<protein>
    <recommendedName>
        <fullName evidence="5 9">Uracil-DNA glycosylase</fullName>
        <shortName evidence="9">UDG</shortName>
        <ecNumber evidence="4 9">3.2.2.27</ecNumber>
    </recommendedName>
</protein>
<comment type="similarity">
    <text evidence="3 9 11">Belongs to the uracil-DNA glycosylase (UDG) superfamily. UNG family.</text>
</comment>
<comment type="subcellular location">
    <subcellularLocation>
        <location evidence="9">Cytoplasm</location>
    </subcellularLocation>
</comment>
<keyword evidence="6 9" id="KW-0227">DNA damage</keyword>
<dbReference type="EC" id="3.2.2.27" evidence="4 9"/>
<evidence type="ECO:0000313" key="14">
    <source>
        <dbReference type="Proteomes" id="UP000069926"/>
    </source>
</evidence>
<evidence type="ECO:0000259" key="12">
    <source>
        <dbReference type="SMART" id="SM00986"/>
    </source>
</evidence>
<dbReference type="HAMAP" id="MF_00148">
    <property type="entry name" value="UDG"/>
    <property type="match status" value="1"/>
</dbReference>
<dbReference type="GO" id="GO:0005737">
    <property type="term" value="C:cytoplasm"/>
    <property type="evidence" value="ECO:0007669"/>
    <property type="project" value="UniProtKB-SubCell"/>
</dbReference>
<evidence type="ECO:0000256" key="9">
    <source>
        <dbReference type="HAMAP-Rule" id="MF_00148"/>
    </source>
</evidence>
<evidence type="ECO:0000256" key="7">
    <source>
        <dbReference type="ARBA" id="ARBA00022801"/>
    </source>
</evidence>
<dbReference type="PATRIC" id="fig|634113.3.peg.459"/>
<dbReference type="FunFam" id="3.40.470.10:FF:000001">
    <property type="entry name" value="Uracil-DNA glycosylase"/>
    <property type="match status" value="1"/>
</dbReference>
<dbReference type="InterPro" id="IPR018085">
    <property type="entry name" value="Ura-DNA_Glyclase_AS"/>
</dbReference>
<evidence type="ECO:0000256" key="11">
    <source>
        <dbReference type="RuleBase" id="RU003780"/>
    </source>
</evidence>
<dbReference type="CDD" id="cd10027">
    <property type="entry name" value="UDG-F1-like"/>
    <property type="match status" value="1"/>
</dbReference>
<dbReference type="OrthoDB" id="9804372at2"/>
<evidence type="ECO:0000256" key="2">
    <source>
        <dbReference type="ARBA" id="ARBA00002631"/>
    </source>
</evidence>
<dbReference type="NCBIfam" id="NF003589">
    <property type="entry name" value="PRK05254.1-2"/>
    <property type="match status" value="1"/>
</dbReference>
<dbReference type="NCBIfam" id="NF003592">
    <property type="entry name" value="PRK05254.1-5"/>
    <property type="match status" value="1"/>
</dbReference>
<dbReference type="GO" id="GO:0004844">
    <property type="term" value="F:uracil DNA N-glycosylase activity"/>
    <property type="evidence" value="ECO:0007669"/>
    <property type="project" value="UniProtKB-UniRule"/>
</dbReference>
<dbReference type="SMART" id="SM00987">
    <property type="entry name" value="UreE_C"/>
    <property type="match status" value="1"/>
</dbReference>
<dbReference type="NCBIfam" id="NF003591">
    <property type="entry name" value="PRK05254.1-4"/>
    <property type="match status" value="1"/>
</dbReference>
<evidence type="ECO:0000256" key="4">
    <source>
        <dbReference type="ARBA" id="ARBA00012030"/>
    </source>
</evidence>
<keyword evidence="13" id="KW-0326">Glycosidase</keyword>
<dbReference type="KEGG" id="asy:AUT07_00481"/>
<dbReference type="NCBIfam" id="NF003588">
    <property type="entry name" value="PRK05254.1-1"/>
    <property type="match status" value="1"/>
</dbReference>
<dbReference type="PANTHER" id="PTHR11264:SF0">
    <property type="entry name" value="URACIL-DNA GLYCOSYLASE"/>
    <property type="match status" value="1"/>
</dbReference>
<dbReference type="Pfam" id="PF03167">
    <property type="entry name" value="UDG"/>
    <property type="match status" value="1"/>
</dbReference>
<keyword evidence="14" id="KW-1185">Reference proteome</keyword>
<feature type="domain" description="Uracil-DNA glycosylase-like" evidence="12">
    <location>
        <begin position="50"/>
        <end position="211"/>
    </location>
</feature>
<dbReference type="AlphaFoldDB" id="A0A0X9VMS4"/>
<dbReference type="Proteomes" id="UP000069926">
    <property type="component" value="Chromosome"/>
</dbReference>
<keyword evidence="7 9" id="KW-0378">Hydrolase</keyword>
<evidence type="ECO:0000256" key="10">
    <source>
        <dbReference type="PROSITE-ProRule" id="PRU10072"/>
    </source>
</evidence>
<gene>
    <name evidence="9 13" type="primary">ung</name>
    <name evidence="13" type="ORF">AUT07_00481</name>
</gene>